<name>B8BK71_ORYSI</name>
<dbReference type="EMBL" id="CM000136">
    <property type="protein sequence ID" value="EEC68057.1"/>
    <property type="molecule type" value="Genomic_DNA"/>
</dbReference>
<evidence type="ECO:0000256" key="1">
    <source>
        <dbReference type="SAM" id="MobiDB-lite"/>
    </source>
</evidence>
<feature type="region of interest" description="Disordered" evidence="1">
    <location>
        <begin position="241"/>
        <end position="284"/>
    </location>
</feature>
<dbReference type="AlphaFoldDB" id="B8BK71"/>
<evidence type="ECO:0000313" key="2">
    <source>
        <dbReference type="EMBL" id="EEC68057.1"/>
    </source>
</evidence>
<feature type="region of interest" description="Disordered" evidence="1">
    <location>
        <begin position="156"/>
        <end position="180"/>
    </location>
</feature>
<accession>B8BK71</accession>
<dbReference type="Gramene" id="BGIOSGA035173-TA">
    <property type="protein sequence ID" value="BGIOSGA035173-PA"/>
    <property type="gene ID" value="BGIOSGA035173"/>
</dbReference>
<proteinExistence type="predicted"/>
<sequence length="446" mass="51610">MSGSTCDLDKDNIIAATMEELTDEERKRYLIAEEHFRTQFLKGFKKDRGGLVKRVEEFVMPAFKLANDQVEELPKNTTSANYQADFSKFKEDLANIIRTKLGIDMSSSRLYQKPYPPEFDLVTYPNGWRVPEFVKFNGEDNRTTWEHLLNKYTKAVQGDRPVKKRPRSPMRGDSYSENNRRRGDVITVYPTQKMYATMPWAPPASNSQYPTWEQGMWMQCFPMPQPPQDYMGNGPRIPVHDRLGSHQSGPAPASKAVRPVSNRSDRFRSEQKQYAPPQQEYRVKEKKEEKMYASMPWAPPASDSPYPTWDQGMWMQCFPMPQPPQDYMGNGPRIPVHDRLRSYQSVPALASKAVGPVSKPVRSVRSEQKQYAPTQQKYRVKEKKEEVKLTEDPKQAKIDGFVKIGDCHTRIFTKTRLWPYVCPGSPHSYIVNKYGKTEIKCFIYSS</sequence>
<keyword evidence="3" id="KW-1185">Reference proteome</keyword>
<gene>
    <name evidence="2" type="ORF">OsI_35901</name>
</gene>
<evidence type="ECO:0000313" key="3">
    <source>
        <dbReference type="Proteomes" id="UP000007015"/>
    </source>
</evidence>
<dbReference type="Proteomes" id="UP000007015">
    <property type="component" value="Chromosome 11"/>
</dbReference>
<reference evidence="2 3" key="1">
    <citation type="journal article" date="2005" name="PLoS Biol.">
        <title>The genomes of Oryza sativa: a history of duplications.</title>
        <authorList>
            <person name="Yu J."/>
            <person name="Wang J."/>
            <person name="Lin W."/>
            <person name="Li S."/>
            <person name="Li H."/>
            <person name="Zhou J."/>
            <person name="Ni P."/>
            <person name="Dong W."/>
            <person name="Hu S."/>
            <person name="Zeng C."/>
            <person name="Zhang J."/>
            <person name="Zhang Y."/>
            <person name="Li R."/>
            <person name="Xu Z."/>
            <person name="Li S."/>
            <person name="Li X."/>
            <person name="Zheng H."/>
            <person name="Cong L."/>
            <person name="Lin L."/>
            <person name="Yin J."/>
            <person name="Geng J."/>
            <person name="Li G."/>
            <person name="Shi J."/>
            <person name="Liu J."/>
            <person name="Lv H."/>
            <person name="Li J."/>
            <person name="Wang J."/>
            <person name="Deng Y."/>
            <person name="Ran L."/>
            <person name="Shi X."/>
            <person name="Wang X."/>
            <person name="Wu Q."/>
            <person name="Li C."/>
            <person name="Ren X."/>
            <person name="Wang J."/>
            <person name="Wang X."/>
            <person name="Li D."/>
            <person name="Liu D."/>
            <person name="Zhang X."/>
            <person name="Ji Z."/>
            <person name="Zhao W."/>
            <person name="Sun Y."/>
            <person name="Zhang Z."/>
            <person name="Bao J."/>
            <person name="Han Y."/>
            <person name="Dong L."/>
            <person name="Ji J."/>
            <person name="Chen P."/>
            <person name="Wu S."/>
            <person name="Liu J."/>
            <person name="Xiao Y."/>
            <person name="Bu D."/>
            <person name="Tan J."/>
            <person name="Yang L."/>
            <person name="Ye C."/>
            <person name="Zhang J."/>
            <person name="Xu J."/>
            <person name="Zhou Y."/>
            <person name="Yu Y."/>
            <person name="Zhang B."/>
            <person name="Zhuang S."/>
            <person name="Wei H."/>
            <person name="Liu B."/>
            <person name="Lei M."/>
            <person name="Yu H."/>
            <person name="Li Y."/>
            <person name="Xu H."/>
            <person name="Wei S."/>
            <person name="He X."/>
            <person name="Fang L."/>
            <person name="Zhang Z."/>
            <person name="Zhang Y."/>
            <person name="Huang X."/>
            <person name="Su Z."/>
            <person name="Tong W."/>
            <person name="Li J."/>
            <person name="Tong Z."/>
            <person name="Li S."/>
            <person name="Ye J."/>
            <person name="Wang L."/>
            <person name="Fang L."/>
            <person name="Lei T."/>
            <person name="Chen C."/>
            <person name="Chen H."/>
            <person name="Xu Z."/>
            <person name="Li H."/>
            <person name="Huang H."/>
            <person name="Zhang F."/>
            <person name="Xu H."/>
            <person name="Li N."/>
            <person name="Zhao C."/>
            <person name="Li S."/>
            <person name="Dong L."/>
            <person name="Huang Y."/>
            <person name="Li L."/>
            <person name="Xi Y."/>
            <person name="Qi Q."/>
            <person name="Li W."/>
            <person name="Zhang B."/>
            <person name="Hu W."/>
            <person name="Zhang Y."/>
            <person name="Tian X."/>
            <person name="Jiao Y."/>
            <person name="Liang X."/>
            <person name="Jin J."/>
            <person name="Gao L."/>
            <person name="Zheng W."/>
            <person name="Hao B."/>
            <person name="Liu S."/>
            <person name="Wang W."/>
            <person name="Yuan L."/>
            <person name="Cao M."/>
            <person name="McDermott J."/>
            <person name="Samudrala R."/>
            <person name="Wang J."/>
            <person name="Wong G.K."/>
            <person name="Yang H."/>
        </authorList>
    </citation>
    <scope>NUCLEOTIDE SEQUENCE [LARGE SCALE GENOMIC DNA]</scope>
    <source>
        <strain evidence="3">cv. 93-11</strain>
    </source>
</reference>
<evidence type="ECO:0008006" key="4">
    <source>
        <dbReference type="Google" id="ProtNLM"/>
    </source>
</evidence>
<protein>
    <recommendedName>
        <fullName evidence="4">Retrotransposon protein, putative, unclassified</fullName>
    </recommendedName>
</protein>
<dbReference type="HOGENOM" id="CLU_614503_0_0_1"/>
<organism evidence="2 3">
    <name type="scientific">Oryza sativa subsp. indica</name>
    <name type="common">Rice</name>
    <dbReference type="NCBI Taxonomy" id="39946"/>
    <lineage>
        <taxon>Eukaryota</taxon>
        <taxon>Viridiplantae</taxon>
        <taxon>Streptophyta</taxon>
        <taxon>Embryophyta</taxon>
        <taxon>Tracheophyta</taxon>
        <taxon>Spermatophyta</taxon>
        <taxon>Magnoliopsida</taxon>
        <taxon>Liliopsida</taxon>
        <taxon>Poales</taxon>
        <taxon>Poaceae</taxon>
        <taxon>BOP clade</taxon>
        <taxon>Oryzoideae</taxon>
        <taxon>Oryzeae</taxon>
        <taxon>Oryzinae</taxon>
        <taxon>Oryza</taxon>
        <taxon>Oryza sativa</taxon>
    </lineage>
</organism>